<evidence type="ECO:0000259" key="1">
    <source>
        <dbReference type="Pfam" id="PF19423"/>
    </source>
</evidence>
<evidence type="ECO:0000313" key="2">
    <source>
        <dbReference type="EMBL" id="CEK52802.1"/>
    </source>
</evidence>
<dbReference type="InterPro" id="IPR045841">
    <property type="entry name" value="E3_UBR4_N"/>
</dbReference>
<sequence length="68" mass="7647">AFKAVYTESSDITSLLLSIARSNLSDNYTTRMLRFFNRLFQLAEREPGDENLRTLCQGLSGLTSLDKG</sequence>
<reference evidence="2" key="1">
    <citation type="submission" date="2014-12" db="EMBL/GenBank/DDBJ databases">
        <title>Insight into the proteome of Arion vulgaris.</title>
        <authorList>
            <person name="Aradska J."/>
            <person name="Bulat T."/>
            <person name="Smidak R."/>
            <person name="Sarate P."/>
            <person name="Gangsoo J."/>
            <person name="Sialana F."/>
            <person name="Bilban M."/>
            <person name="Lubec G."/>
        </authorList>
    </citation>
    <scope>NUCLEOTIDE SEQUENCE</scope>
    <source>
        <tissue evidence="2">Skin</tissue>
    </source>
</reference>
<gene>
    <name evidence="2" type="primary">ORF18074</name>
</gene>
<name>A0A0B6Y902_9EUPU</name>
<protein>
    <recommendedName>
        <fullName evidence="1">E3 ubiquitin-protein ligase UBR4 N-terminal domain-containing protein</fullName>
    </recommendedName>
</protein>
<accession>A0A0B6Y902</accession>
<dbReference type="Pfam" id="PF19423">
    <property type="entry name" value="E3_UBR4_N"/>
    <property type="match status" value="1"/>
</dbReference>
<feature type="non-terminal residue" evidence="2">
    <location>
        <position position="1"/>
    </location>
</feature>
<organism evidence="2">
    <name type="scientific">Arion vulgaris</name>
    <dbReference type="NCBI Taxonomy" id="1028688"/>
    <lineage>
        <taxon>Eukaryota</taxon>
        <taxon>Metazoa</taxon>
        <taxon>Spiralia</taxon>
        <taxon>Lophotrochozoa</taxon>
        <taxon>Mollusca</taxon>
        <taxon>Gastropoda</taxon>
        <taxon>Heterobranchia</taxon>
        <taxon>Euthyneura</taxon>
        <taxon>Panpulmonata</taxon>
        <taxon>Eupulmonata</taxon>
        <taxon>Stylommatophora</taxon>
        <taxon>Helicina</taxon>
        <taxon>Arionoidea</taxon>
        <taxon>Arionidae</taxon>
        <taxon>Arion</taxon>
    </lineage>
</organism>
<feature type="non-terminal residue" evidence="2">
    <location>
        <position position="68"/>
    </location>
</feature>
<dbReference type="EMBL" id="HACG01005937">
    <property type="protein sequence ID" value="CEK52802.1"/>
    <property type="molecule type" value="Transcribed_RNA"/>
</dbReference>
<proteinExistence type="predicted"/>
<feature type="domain" description="E3 ubiquitin-protein ligase UBR4 N-terminal" evidence="1">
    <location>
        <begin position="1"/>
        <end position="66"/>
    </location>
</feature>
<dbReference type="AlphaFoldDB" id="A0A0B6Y902"/>